<dbReference type="Pfam" id="PF13442">
    <property type="entry name" value="Cytochrome_CBB3"/>
    <property type="match status" value="1"/>
</dbReference>
<protein>
    <submittedName>
        <fullName evidence="6">C-type cytochrome, methanol metabolism-related</fullName>
    </submittedName>
</protein>
<dbReference type="GO" id="GO:0046872">
    <property type="term" value="F:metal ion binding"/>
    <property type="evidence" value="ECO:0007669"/>
    <property type="project" value="UniProtKB-KW"/>
</dbReference>
<dbReference type="GO" id="GO:0009055">
    <property type="term" value="F:electron transfer activity"/>
    <property type="evidence" value="ECO:0007669"/>
    <property type="project" value="InterPro"/>
</dbReference>
<keyword evidence="2" id="KW-0479">Metal-binding</keyword>
<reference evidence="6 7" key="1">
    <citation type="submission" date="2017-06" db="EMBL/GenBank/DDBJ databases">
        <authorList>
            <person name="Kim H.J."/>
            <person name="Triplett B.A."/>
        </authorList>
    </citation>
    <scope>NUCLEOTIDE SEQUENCE [LARGE SCALE GENOMIC DNA]</scope>
    <source>
        <strain evidence="6 7">DSM 29052</strain>
    </source>
</reference>
<evidence type="ECO:0000256" key="3">
    <source>
        <dbReference type="ARBA" id="ARBA00023004"/>
    </source>
</evidence>
<dbReference type="SUPFAM" id="SSF46626">
    <property type="entry name" value="Cytochrome c"/>
    <property type="match status" value="1"/>
</dbReference>
<dbReference type="NCBIfam" id="TIGR03874">
    <property type="entry name" value="4cys_cytochr"/>
    <property type="match status" value="1"/>
</dbReference>
<accession>A0A238Y823</accession>
<dbReference type="InterPro" id="IPR022411">
    <property type="entry name" value="C-typ_cyt_methanol_metab-rel"/>
</dbReference>
<sequence>MPDRCVGPFSLMFPPNRKVRLMKRAASPIFVAAIMALGLPVAASAQAWSDQAIDPAADHPEVPVSYEDGGRYYTEDDIPTFNIGDDGAVDWLSFSGFRRYHSECHVCHGPDGEGSTYAPKIKNSAVNLEYYDFVDVVVNGRKSGNSVMPHFGDNKNVMCYLDDIYVYLKARGMEAIPRGRPAKKAGKSDLIAETENACMG</sequence>
<keyword evidence="4" id="KW-0732">Signal</keyword>
<dbReference type="InterPro" id="IPR036909">
    <property type="entry name" value="Cyt_c-like_dom_sf"/>
</dbReference>
<dbReference type="InterPro" id="IPR009056">
    <property type="entry name" value="Cyt_c-like_dom"/>
</dbReference>
<dbReference type="AlphaFoldDB" id="A0A238Y823"/>
<evidence type="ECO:0000313" key="6">
    <source>
        <dbReference type="EMBL" id="SNR67375.1"/>
    </source>
</evidence>
<keyword evidence="7" id="KW-1185">Reference proteome</keyword>
<proteinExistence type="predicted"/>
<feature type="domain" description="Cytochrome c" evidence="5">
    <location>
        <begin position="96"/>
        <end position="168"/>
    </location>
</feature>
<dbReference type="Proteomes" id="UP000198417">
    <property type="component" value="Unassembled WGS sequence"/>
</dbReference>
<organism evidence="6 7">
    <name type="scientific">Puniceibacterium sediminis</name>
    <dbReference type="NCBI Taxonomy" id="1608407"/>
    <lineage>
        <taxon>Bacteria</taxon>
        <taxon>Pseudomonadati</taxon>
        <taxon>Pseudomonadota</taxon>
        <taxon>Alphaproteobacteria</taxon>
        <taxon>Rhodobacterales</taxon>
        <taxon>Paracoccaceae</taxon>
        <taxon>Puniceibacterium</taxon>
    </lineage>
</organism>
<dbReference type="EMBL" id="FZNN01000015">
    <property type="protein sequence ID" value="SNR67375.1"/>
    <property type="molecule type" value="Genomic_DNA"/>
</dbReference>
<feature type="chain" id="PRO_5012104930" evidence="4">
    <location>
        <begin position="48"/>
        <end position="200"/>
    </location>
</feature>
<evidence type="ECO:0000256" key="1">
    <source>
        <dbReference type="ARBA" id="ARBA00022617"/>
    </source>
</evidence>
<evidence type="ECO:0000256" key="2">
    <source>
        <dbReference type="ARBA" id="ARBA00022723"/>
    </source>
</evidence>
<evidence type="ECO:0000256" key="4">
    <source>
        <dbReference type="SAM" id="SignalP"/>
    </source>
</evidence>
<dbReference type="Gene3D" id="1.10.760.10">
    <property type="entry name" value="Cytochrome c-like domain"/>
    <property type="match status" value="1"/>
</dbReference>
<evidence type="ECO:0000259" key="5">
    <source>
        <dbReference type="Pfam" id="PF13442"/>
    </source>
</evidence>
<dbReference type="GO" id="GO:0020037">
    <property type="term" value="F:heme binding"/>
    <property type="evidence" value="ECO:0007669"/>
    <property type="project" value="InterPro"/>
</dbReference>
<gene>
    <name evidence="6" type="ORF">SAMN06265370_11563</name>
</gene>
<keyword evidence="3" id="KW-0408">Iron</keyword>
<keyword evidence="1" id="KW-0349">Heme</keyword>
<name>A0A238Y823_9RHOB</name>
<evidence type="ECO:0000313" key="7">
    <source>
        <dbReference type="Proteomes" id="UP000198417"/>
    </source>
</evidence>
<feature type="signal peptide" evidence="4">
    <location>
        <begin position="1"/>
        <end position="47"/>
    </location>
</feature>